<reference evidence="2 3" key="1">
    <citation type="submission" date="2014-06" db="EMBL/GenBank/DDBJ databases">
        <title>Draft genome sequence of the putrescine producing strain Lactococcus lactis subsp cremoris GE214.</title>
        <authorList>
            <person name="Ladero V."/>
            <person name="Linares D.M."/>
            <person name="del Rio B."/>
            <person name="Mayo B."/>
            <person name="Martin M.C."/>
            <person name="Fernandez M."/>
            <person name="Alvarez M.A."/>
        </authorList>
    </citation>
    <scope>NUCLEOTIDE SEQUENCE [LARGE SCALE GENOMIC DNA]</scope>
    <source>
        <strain evidence="2 3">GE214</strain>
    </source>
</reference>
<gene>
    <name evidence="2" type="ORF">U725_02391</name>
</gene>
<protein>
    <submittedName>
        <fullName evidence="2">LSU ribosomal protein L7AE</fullName>
    </submittedName>
</protein>
<comment type="caution">
    <text evidence="2">The sequence shown here is derived from an EMBL/GenBank/DDBJ whole genome shotgun (WGS) entry which is preliminary data.</text>
</comment>
<dbReference type="Pfam" id="PF01248">
    <property type="entry name" value="Ribosomal_L7Ae"/>
    <property type="match status" value="1"/>
</dbReference>
<name>A0A084A878_LACLC</name>
<keyword evidence="2" id="KW-0689">Ribosomal protein</keyword>
<dbReference type="AlphaFoldDB" id="A0A084A878"/>
<accession>A0A084A878</accession>
<dbReference type="SUPFAM" id="SSF55315">
    <property type="entry name" value="L30e-like"/>
    <property type="match status" value="1"/>
</dbReference>
<dbReference type="NCBIfam" id="NF005825">
    <property type="entry name" value="PRK07714.1"/>
    <property type="match status" value="1"/>
</dbReference>
<evidence type="ECO:0000313" key="2">
    <source>
        <dbReference type="EMBL" id="KEY61507.1"/>
    </source>
</evidence>
<dbReference type="PATRIC" id="fig|1415168.3.peg.2455"/>
<keyword evidence="2" id="KW-0687">Ribonucleoprotein</keyword>
<organism evidence="2 3">
    <name type="scientific">Lactococcus cremoris subsp. cremoris GE214</name>
    <dbReference type="NCBI Taxonomy" id="1415168"/>
    <lineage>
        <taxon>Bacteria</taxon>
        <taxon>Bacillati</taxon>
        <taxon>Bacillota</taxon>
        <taxon>Bacilli</taxon>
        <taxon>Lactobacillales</taxon>
        <taxon>Streptococcaceae</taxon>
        <taxon>Lactococcus</taxon>
        <taxon>Lactococcus cremoris subsp. cremoris</taxon>
    </lineage>
</organism>
<evidence type="ECO:0000313" key="3">
    <source>
        <dbReference type="Proteomes" id="UP000028401"/>
    </source>
</evidence>
<dbReference type="NCBIfam" id="NF005585">
    <property type="entry name" value="PRK07283.1"/>
    <property type="match status" value="1"/>
</dbReference>
<dbReference type="EMBL" id="AZSI01000161">
    <property type="protein sequence ID" value="KEY61507.1"/>
    <property type="molecule type" value="Genomic_DNA"/>
</dbReference>
<dbReference type="InterPro" id="IPR004038">
    <property type="entry name" value="Ribosomal_eL8/eL30/eS12/Gad45"/>
</dbReference>
<dbReference type="Proteomes" id="UP000028401">
    <property type="component" value="Unassembled WGS sequence"/>
</dbReference>
<dbReference type="GO" id="GO:0005840">
    <property type="term" value="C:ribosome"/>
    <property type="evidence" value="ECO:0007669"/>
    <property type="project" value="UniProtKB-KW"/>
</dbReference>
<dbReference type="InterPro" id="IPR029064">
    <property type="entry name" value="Ribosomal_eL30-like_sf"/>
</dbReference>
<evidence type="ECO:0000259" key="1">
    <source>
        <dbReference type="Pfam" id="PF01248"/>
    </source>
</evidence>
<proteinExistence type="predicted"/>
<dbReference type="GeneID" id="61109032"/>
<dbReference type="RefSeq" id="WP_011675736.1">
    <property type="nucleotide sequence ID" value="NZ_AZSI01000161.1"/>
</dbReference>
<sequence>MDKKQQISNLLGIAKRAGKIISGEELVIKSIQSNKARLILLANDAAANLSKRITDKSNYYEIPVSTLFTEIELSHAIGQNRKVIALVDDGFAKKMESLMNN</sequence>
<dbReference type="SMR" id="A0A084A878"/>
<feature type="domain" description="Ribosomal protein eL8/eL30/eS12/Gadd45" evidence="1">
    <location>
        <begin position="6"/>
        <end position="90"/>
    </location>
</feature>
<dbReference type="Gene3D" id="3.30.1330.30">
    <property type="match status" value="1"/>
</dbReference>